<dbReference type="PANTHER" id="PTHR46599">
    <property type="entry name" value="PIGGYBAC TRANSPOSABLE ELEMENT-DERIVED PROTEIN 4"/>
    <property type="match status" value="1"/>
</dbReference>
<sequence>MNRVQDYWKTDHLFNLKFFSSFMSRDKFLSILRCLHFSTFSGNNPDHDNPTEKIKFVVEYFNNKIKSMYYPQKELSLDKAMVLWRGRLHFRQYIKGKRHKYGGKLYTLTEH</sequence>
<gene>
    <name evidence="2" type="ORF">g.9118</name>
</gene>
<feature type="domain" description="PiggyBac transposable element-derived protein" evidence="1">
    <location>
        <begin position="1"/>
        <end position="110"/>
    </location>
</feature>
<dbReference type="Pfam" id="PF13843">
    <property type="entry name" value="DDE_Tnp_1_7"/>
    <property type="match status" value="1"/>
</dbReference>
<organism evidence="2">
    <name type="scientific">Homalodisca liturata</name>
    <dbReference type="NCBI Taxonomy" id="320908"/>
    <lineage>
        <taxon>Eukaryota</taxon>
        <taxon>Metazoa</taxon>
        <taxon>Ecdysozoa</taxon>
        <taxon>Arthropoda</taxon>
        <taxon>Hexapoda</taxon>
        <taxon>Insecta</taxon>
        <taxon>Pterygota</taxon>
        <taxon>Neoptera</taxon>
        <taxon>Paraneoptera</taxon>
        <taxon>Hemiptera</taxon>
        <taxon>Auchenorrhyncha</taxon>
        <taxon>Membracoidea</taxon>
        <taxon>Cicadellidae</taxon>
        <taxon>Cicadellinae</taxon>
        <taxon>Proconiini</taxon>
        <taxon>Homalodisca</taxon>
    </lineage>
</organism>
<evidence type="ECO:0000313" key="2">
    <source>
        <dbReference type="EMBL" id="JAS85094.1"/>
    </source>
</evidence>
<accession>A0A1B6IDU4</accession>
<proteinExistence type="predicted"/>
<dbReference type="PANTHER" id="PTHR46599:SF3">
    <property type="entry name" value="PIGGYBAC TRANSPOSABLE ELEMENT-DERIVED PROTEIN 4"/>
    <property type="match status" value="1"/>
</dbReference>
<evidence type="ECO:0000259" key="1">
    <source>
        <dbReference type="Pfam" id="PF13843"/>
    </source>
</evidence>
<dbReference type="EMBL" id="GECU01022612">
    <property type="protein sequence ID" value="JAS85094.1"/>
    <property type="molecule type" value="Transcribed_RNA"/>
</dbReference>
<dbReference type="InterPro" id="IPR029526">
    <property type="entry name" value="PGBD"/>
</dbReference>
<protein>
    <recommendedName>
        <fullName evidence="1">PiggyBac transposable element-derived protein domain-containing protein</fullName>
    </recommendedName>
</protein>
<reference evidence="2" key="1">
    <citation type="submission" date="2015-11" db="EMBL/GenBank/DDBJ databases">
        <title>De novo transcriptome assembly of four potential Pierce s Disease insect vectors from Arizona vineyards.</title>
        <authorList>
            <person name="Tassone E.E."/>
        </authorList>
    </citation>
    <scope>NUCLEOTIDE SEQUENCE</scope>
</reference>
<name>A0A1B6IDU4_9HEMI</name>
<dbReference type="AlphaFoldDB" id="A0A1B6IDU4"/>